<dbReference type="OrthoDB" id="9816289at2"/>
<proteinExistence type="inferred from homology"/>
<dbReference type="GO" id="GO:0016787">
    <property type="term" value="F:hydrolase activity"/>
    <property type="evidence" value="ECO:0007669"/>
    <property type="project" value="UniProtKB-KW"/>
</dbReference>
<feature type="region of interest" description="Disordered" evidence="4">
    <location>
        <begin position="1"/>
        <end position="21"/>
    </location>
</feature>
<keyword evidence="7" id="KW-1185">Reference proteome</keyword>
<dbReference type="InterPro" id="IPR015797">
    <property type="entry name" value="NUDIX_hydrolase-like_dom_sf"/>
</dbReference>
<accession>A0A179B3M7</accession>
<keyword evidence="2 3" id="KW-0378">Hydrolase</keyword>
<dbReference type="PANTHER" id="PTHR43736:SF1">
    <property type="entry name" value="DIHYDRONEOPTERIN TRIPHOSPHATE DIPHOSPHATASE"/>
    <property type="match status" value="1"/>
</dbReference>
<dbReference type="Gene3D" id="3.90.79.10">
    <property type="entry name" value="Nucleoside Triphosphate Pyrophosphohydrolase"/>
    <property type="match status" value="1"/>
</dbReference>
<evidence type="ECO:0000256" key="3">
    <source>
        <dbReference type="RuleBase" id="RU003476"/>
    </source>
</evidence>
<evidence type="ECO:0000256" key="2">
    <source>
        <dbReference type="ARBA" id="ARBA00022801"/>
    </source>
</evidence>
<evidence type="ECO:0000256" key="4">
    <source>
        <dbReference type="SAM" id="MobiDB-lite"/>
    </source>
</evidence>
<dbReference type="PROSITE" id="PS51462">
    <property type="entry name" value="NUDIX"/>
    <property type="match status" value="1"/>
</dbReference>
<sequence>MSTSAPRPSPTGRHRRKRTPRAVSAIHHPYPVVNETSAGGVVLSVKDGWAYVAVIARRNRGGRLEWCLPKGHLEGTETPEEAAVREVSEETGIFGRVLTHLASIDYWFSGADRRVHKVVHHFLLEALSGFLTTENDPDQEAEKVEWVRIDKVGSRLAYPNERRIVAAARAILSGRD</sequence>
<dbReference type="Proteomes" id="UP000078368">
    <property type="component" value="Unassembled WGS sequence"/>
</dbReference>
<dbReference type="Pfam" id="PF00293">
    <property type="entry name" value="NUDIX"/>
    <property type="match status" value="1"/>
</dbReference>
<dbReference type="InterPro" id="IPR020084">
    <property type="entry name" value="NUDIX_hydrolase_CS"/>
</dbReference>
<evidence type="ECO:0000313" key="6">
    <source>
        <dbReference type="EMBL" id="OAP85969.1"/>
    </source>
</evidence>
<organism evidence="6 7">
    <name type="scientific">Peptidiphaga gingivicola</name>
    <dbReference type="NCBI Taxonomy" id="2741497"/>
    <lineage>
        <taxon>Bacteria</taxon>
        <taxon>Bacillati</taxon>
        <taxon>Actinomycetota</taxon>
        <taxon>Actinomycetes</taxon>
        <taxon>Actinomycetales</taxon>
        <taxon>Actinomycetaceae</taxon>
        <taxon>Peptidiphaga</taxon>
    </lineage>
</organism>
<dbReference type="PRINTS" id="PR00502">
    <property type="entry name" value="NUDIXFAMILY"/>
</dbReference>
<gene>
    <name evidence="6" type="ORF">A4H34_01925</name>
</gene>
<name>A0A179B3M7_9ACTO</name>
<dbReference type="AlphaFoldDB" id="A0A179B3M7"/>
<evidence type="ECO:0000313" key="7">
    <source>
        <dbReference type="Proteomes" id="UP000078368"/>
    </source>
</evidence>
<dbReference type="RefSeq" id="WP_009198117.1">
    <property type="nucleotide sequence ID" value="NZ_LVZK01000001.1"/>
</dbReference>
<evidence type="ECO:0000256" key="1">
    <source>
        <dbReference type="ARBA" id="ARBA00005582"/>
    </source>
</evidence>
<dbReference type="PROSITE" id="PS00893">
    <property type="entry name" value="NUDIX_BOX"/>
    <property type="match status" value="1"/>
</dbReference>
<comment type="similarity">
    <text evidence="1 3">Belongs to the Nudix hydrolase family.</text>
</comment>
<dbReference type="CDD" id="cd03673">
    <property type="entry name" value="NUDIX_Ap6A_hydrolase"/>
    <property type="match status" value="1"/>
</dbReference>
<reference evidence="6 7" key="1">
    <citation type="submission" date="2016-04" db="EMBL/GenBank/DDBJ databases">
        <title>Peptidophaga gingivicola gen. nov., sp. nov., isolated from human subgingival plaque.</title>
        <authorList>
            <person name="Beall C.J."/>
            <person name="Mokrzan E.M."/>
            <person name="Griffen A.L."/>
            <person name="Leys E.J."/>
        </authorList>
    </citation>
    <scope>NUCLEOTIDE SEQUENCE [LARGE SCALE GENOMIC DNA]</scope>
    <source>
        <strain evidence="6 7">BA112</strain>
    </source>
</reference>
<dbReference type="SUPFAM" id="SSF55811">
    <property type="entry name" value="Nudix"/>
    <property type="match status" value="1"/>
</dbReference>
<evidence type="ECO:0000259" key="5">
    <source>
        <dbReference type="PROSITE" id="PS51462"/>
    </source>
</evidence>
<comment type="caution">
    <text evidence="6">The sequence shown here is derived from an EMBL/GenBank/DDBJ whole genome shotgun (WGS) entry which is preliminary data.</text>
</comment>
<dbReference type="PANTHER" id="PTHR43736">
    <property type="entry name" value="ADP-RIBOSE PYROPHOSPHATASE"/>
    <property type="match status" value="1"/>
</dbReference>
<feature type="domain" description="Nudix hydrolase" evidence="5">
    <location>
        <begin position="34"/>
        <end position="170"/>
    </location>
</feature>
<protein>
    <submittedName>
        <fullName evidence="6">NUDIX hydrolase</fullName>
    </submittedName>
</protein>
<dbReference type="InterPro" id="IPR000086">
    <property type="entry name" value="NUDIX_hydrolase_dom"/>
</dbReference>
<dbReference type="InterPro" id="IPR020476">
    <property type="entry name" value="Nudix_hydrolase"/>
</dbReference>
<dbReference type="STRING" id="1823756.A4H34_01925"/>
<dbReference type="EMBL" id="LVZK01000001">
    <property type="protein sequence ID" value="OAP85969.1"/>
    <property type="molecule type" value="Genomic_DNA"/>
</dbReference>